<keyword evidence="1" id="KW-0808">Transferase</keyword>
<dbReference type="InterPro" id="IPR003594">
    <property type="entry name" value="HATPase_dom"/>
</dbReference>
<sequence length="149" mass="15985">MVTPLKNRASDEGQPAAPLRYRTTWETADASIGRARTAVRTLLAEAGHSPEHRPSQDAQLVVSELVTNALRHAPGPGALALEVHPDATLLRIAVSDSSPRPPRLRAHDARRVGGHGLHLVTRLCDRLDTTAHGTGKQVVAHLPLHGGER</sequence>
<dbReference type="GeneID" id="91472774"/>
<accession>A0ABQ3S5A9</accession>
<gene>
    <name evidence="3" type="ORF">Saso_49380</name>
</gene>
<dbReference type="CDD" id="cd16936">
    <property type="entry name" value="HATPase_RsbW-like"/>
    <property type="match status" value="1"/>
</dbReference>
<proteinExistence type="predicted"/>
<keyword evidence="1" id="KW-0418">Kinase</keyword>
<dbReference type="PANTHER" id="PTHR35526:SF3">
    <property type="entry name" value="ANTI-SIGMA-F FACTOR RSBW"/>
    <property type="match status" value="1"/>
</dbReference>
<keyword evidence="4" id="KW-1185">Reference proteome</keyword>
<dbReference type="InterPro" id="IPR050267">
    <property type="entry name" value="Anti-sigma-factor_SerPK"/>
</dbReference>
<evidence type="ECO:0000256" key="1">
    <source>
        <dbReference type="ARBA" id="ARBA00022527"/>
    </source>
</evidence>
<dbReference type="RefSeq" id="WP_189921678.1">
    <property type="nucleotide sequence ID" value="NZ_BMSI01000005.1"/>
</dbReference>
<dbReference type="EMBL" id="BNEB01000005">
    <property type="protein sequence ID" value="GHI63288.1"/>
    <property type="molecule type" value="Genomic_DNA"/>
</dbReference>
<evidence type="ECO:0000313" key="3">
    <source>
        <dbReference type="EMBL" id="GHI63288.1"/>
    </source>
</evidence>
<dbReference type="Pfam" id="PF13581">
    <property type="entry name" value="HATPase_c_2"/>
    <property type="match status" value="1"/>
</dbReference>
<reference evidence="4" key="1">
    <citation type="submission" date="2023-07" db="EMBL/GenBank/DDBJ databases">
        <title>Whole genome shotgun sequence of Streptomyces cacaoi subsp. asoensis NBRC 13813.</title>
        <authorList>
            <person name="Komaki H."/>
            <person name="Tamura T."/>
        </authorList>
    </citation>
    <scope>NUCLEOTIDE SEQUENCE [LARGE SCALE GENOMIC DNA]</scope>
    <source>
        <strain evidence="4">NBRC 13813</strain>
    </source>
</reference>
<dbReference type="PANTHER" id="PTHR35526">
    <property type="entry name" value="ANTI-SIGMA-F FACTOR RSBW-RELATED"/>
    <property type="match status" value="1"/>
</dbReference>
<comment type="caution">
    <text evidence="3">The sequence shown here is derived from an EMBL/GenBank/DDBJ whole genome shotgun (WGS) entry which is preliminary data.</text>
</comment>
<dbReference type="SUPFAM" id="SSF55874">
    <property type="entry name" value="ATPase domain of HSP90 chaperone/DNA topoisomerase II/histidine kinase"/>
    <property type="match status" value="1"/>
</dbReference>
<evidence type="ECO:0000313" key="4">
    <source>
        <dbReference type="Proteomes" id="UP000649259"/>
    </source>
</evidence>
<evidence type="ECO:0000259" key="2">
    <source>
        <dbReference type="Pfam" id="PF13581"/>
    </source>
</evidence>
<dbReference type="Gene3D" id="3.30.565.10">
    <property type="entry name" value="Histidine kinase-like ATPase, C-terminal domain"/>
    <property type="match status" value="1"/>
</dbReference>
<dbReference type="InterPro" id="IPR036890">
    <property type="entry name" value="HATPase_C_sf"/>
</dbReference>
<dbReference type="Proteomes" id="UP000649259">
    <property type="component" value="Unassembled WGS sequence"/>
</dbReference>
<organism evidence="3 4">
    <name type="scientific">Streptomyces asoensis</name>
    <dbReference type="NCBI Taxonomy" id="249586"/>
    <lineage>
        <taxon>Bacteria</taxon>
        <taxon>Bacillati</taxon>
        <taxon>Actinomycetota</taxon>
        <taxon>Actinomycetes</taxon>
        <taxon>Kitasatosporales</taxon>
        <taxon>Streptomycetaceae</taxon>
        <taxon>Streptomyces</taxon>
    </lineage>
</organism>
<name>A0ABQ3S5A9_9ACTN</name>
<protein>
    <recommendedName>
        <fullName evidence="2">Histidine kinase/HSP90-like ATPase domain-containing protein</fullName>
    </recommendedName>
</protein>
<feature type="domain" description="Histidine kinase/HSP90-like ATPase" evidence="2">
    <location>
        <begin position="30"/>
        <end position="139"/>
    </location>
</feature>
<keyword evidence="1" id="KW-0723">Serine/threonine-protein kinase</keyword>